<evidence type="ECO:0000313" key="1">
    <source>
        <dbReference type="EMBL" id="KAH7663442.1"/>
    </source>
</evidence>
<proteinExistence type="predicted"/>
<comment type="caution">
    <text evidence="1">The sequence shown here is derived from an EMBL/GenBank/DDBJ whole genome shotgun (WGS) entry which is preliminary data.</text>
</comment>
<sequence>MQGHIHVHISIEYQQNKGTLFMVILALAIMGFRIAAILVVVLLGWIYKSFIQPPKPKLCGTPNGPPITSPRIQLRDGRHLSYKESGVPKEKAKYKIILIHGFYSTKEATIDASQELVEELGIYFLSFDRAGYGESDPNPMRNVKSEAMDVQELADQLHIGSKFYVIGSSLGGYVAWSCLNYIPHRLAGVALVVPAVNYWWPSLPENVTKEVYSKLLVQDQRTFWIAHHVPSLLYAWMNQKLFPSLACLEGNPTIFSQQDKEILKMMDSKKSIEIQRKARQQGVYESLHRDLMALVSNWEFDPMKISNPFSNNEGSVHMWQGYEDRFVPVEIQRCVVDKLSWIHYHENPEGGHLFVGTNGWPDRILKALLLGEEPALAK</sequence>
<gene>
    <name evidence="1" type="ORF">IHE45_14G055800</name>
</gene>
<dbReference type="EMBL" id="CM037024">
    <property type="protein sequence ID" value="KAH7663442.1"/>
    <property type="molecule type" value="Genomic_DNA"/>
</dbReference>
<reference evidence="2" key="1">
    <citation type="journal article" date="2022" name="Nat. Commun.">
        <title>Chromosome evolution and the genetic basis of agronomically important traits in greater yam.</title>
        <authorList>
            <person name="Bredeson J.V."/>
            <person name="Lyons J.B."/>
            <person name="Oniyinde I.O."/>
            <person name="Okereke N.R."/>
            <person name="Kolade O."/>
            <person name="Nnabue I."/>
            <person name="Nwadili C.O."/>
            <person name="Hribova E."/>
            <person name="Parker M."/>
            <person name="Nwogha J."/>
            <person name="Shu S."/>
            <person name="Carlson J."/>
            <person name="Kariba R."/>
            <person name="Muthemba S."/>
            <person name="Knop K."/>
            <person name="Barton G.J."/>
            <person name="Sherwood A.V."/>
            <person name="Lopez-Montes A."/>
            <person name="Asiedu R."/>
            <person name="Jamnadass R."/>
            <person name="Muchugi A."/>
            <person name="Goodstein D."/>
            <person name="Egesi C.N."/>
            <person name="Featherston J."/>
            <person name="Asfaw A."/>
            <person name="Simpson G.G."/>
            <person name="Dolezel J."/>
            <person name="Hendre P.S."/>
            <person name="Van Deynze A."/>
            <person name="Kumar P.L."/>
            <person name="Obidiegwu J.E."/>
            <person name="Bhattacharjee R."/>
            <person name="Rokhsar D.S."/>
        </authorList>
    </citation>
    <scope>NUCLEOTIDE SEQUENCE [LARGE SCALE GENOMIC DNA]</scope>
    <source>
        <strain evidence="2">cv. TDa95/00328</strain>
    </source>
</reference>
<name>A0ACB7URS5_DIOAL</name>
<dbReference type="Proteomes" id="UP000827976">
    <property type="component" value="Chromosome 14"/>
</dbReference>
<evidence type="ECO:0000313" key="2">
    <source>
        <dbReference type="Proteomes" id="UP000827976"/>
    </source>
</evidence>
<protein>
    <submittedName>
        <fullName evidence="1">Carboxylesterase protein</fullName>
        <ecNumber evidence="1">3.1.1.1</ecNumber>
    </submittedName>
</protein>
<accession>A0ACB7URS5</accession>
<organism evidence="1 2">
    <name type="scientific">Dioscorea alata</name>
    <name type="common">Purple yam</name>
    <dbReference type="NCBI Taxonomy" id="55571"/>
    <lineage>
        <taxon>Eukaryota</taxon>
        <taxon>Viridiplantae</taxon>
        <taxon>Streptophyta</taxon>
        <taxon>Embryophyta</taxon>
        <taxon>Tracheophyta</taxon>
        <taxon>Spermatophyta</taxon>
        <taxon>Magnoliopsida</taxon>
        <taxon>Liliopsida</taxon>
        <taxon>Dioscoreales</taxon>
        <taxon>Dioscoreaceae</taxon>
        <taxon>Dioscorea</taxon>
    </lineage>
</organism>
<keyword evidence="1" id="KW-0378">Hydrolase</keyword>
<dbReference type="EC" id="3.1.1.1" evidence="1"/>
<keyword evidence="2" id="KW-1185">Reference proteome</keyword>